<feature type="repeat" description="ANK" evidence="1">
    <location>
        <begin position="227"/>
        <end position="259"/>
    </location>
</feature>
<dbReference type="OrthoDB" id="6153983at2759"/>
<dbReference type="SMART" id="SM00248">
    <property type="entry name" value="ANK"/>
    <property type="match status" value="1"/>
</dbReference>
<gene>
    <name evidence="2" type="ORF">MEDL_32912</name>
</gene>
<proteinExistence type="predicted"/>
<evidence type="ECO:0000256" key="1">
    <source>
        <dbReference type="PROSITE-ProRule" id="PRU00023"/>
    </source>
</evidence>
<dbReference type="Gene3D" id="2.30.30.850">
    <property type="match status" value="1"/>
</dbReference>
<reference evidence="2" key="1">
    <citation type="submission" date="2021-03" db="EMBL/GenBank/DDBJ databases">
        <authorList>
            <person name="Bekaert M."/>
        </authorList>
    </citation>
    <scope>NUCLEOTIDE SEQUENCE</scope>
</reference>
<dbReference type="SUPFAM" id="SSF48403">
    <property type="entry name" value="Ankyrin repeat"/>
    <property type="match status" value="1"/>
</dbReference>
<evidence type="ECO:0000313" key="2">
    <source>
        <dbReference type="EMBL" id="CAG2219393.1"/>
    </source>
</evidence>
<dbReference type="AlphaFoldDB" id="A0A8S3SMW9"/>
<dbReference type="InterPro" id="IPR036770">
    <property type="entry name" value="Ankyrin_rpt-contain_sf"/>
</dbReference>
<keyword evidence="3" id="KW-1185">Reference proteome</keyword>
<keyword evidence="1" id="KW-0040">ANK repeat</keyword>
<dbReference type="PROSITE" id="PS50088">
    <property type="entry name" value="ANK_REPEAT"/>
    <property type="match status" value="1"/>
</dbReference>
<dbReference type="Pfam" id="PF00023">
    <property type="entry name" value="Ank"/>
    <property type="match status" value="1"/>
</dbReference>
<comment type="caution">
    <text evidence="2">The sequence shown here is derived from an EMBL/GenBank/DDBJ whole genome shotgun (WGS) entry which is preliminary data.</text>
</comment>
<dbReference type="Proteomes" id="UP000683360">
    <property type="component" value="Unassembled WGS sequence"/>
</dbReference>
<organism evidence="2 3">
    <name type="scientific">Mytilus edulis</name>
    <name type="common">Blue mussel</name>
    <dbReference type="NCBI Taxonomy" id="6550"/>
    <lineage>
        <taxon>Eukaryota</taxon>
        <taxon>Metazoa</taxon>
        <taxon>Spiralia</taxon>
        <taxon>Lophotrochozoa</taxon>
        <taxon>Mollusca</taxon>
        <taxon>Bivalvia</taxon>
        <taxon>Autobranchia</taxon>
        <taxon>Pteriomorphia</taxon>
        <taxon>Mytilida</taxon>
        <taxon>Mytiloidea</taxon>
        <taxon>Mytilidae</taxon>
        <taxon>Mytilinae</taxon>
        <taxon>Mytilus</taxon>
    </lineage>
</organism>
<sequence>MDVMMSNLNRVHDIARDNLKASQERQKGIYDLKYNQNVYNVGDVVYKLNQATKVGQSAKLKSPWKGPYLITAWRSPVLYKIKDRKTESWIHHDRIKLCEDRELPIWIKRMRNQLMDQTMDEETNEIYECPIGLPDIFKENTNVMSSSDPLMSHFIGDAAIVGAPDPLVSHTVSNSTSSENKALTDIMHEDDEFEPDYGPFEDELPKNDAMYIRASTKRYNKRFISPRGNSPLHMAVIYKKENIVTTLITLGADPSARNNELPGHQQTNLKIRRILRTNSDLQIEGTEAAAIIKHWVDSILTYTADTDEIMPMILFATTHRDMCEEIQKMKESFLADIKEMFSSHEKKNHIHLETLYFINGVDKNDVEIKK</sequence>
<dbReference type="EMBL" id="CAJPWZ010001629">
    <property type="protein sequence ID" value="CAG2219393.1"/>
    <property type="molecule type" value="Genomic_DNA"/>
</dbReference>
<dbReference type="Gene3D" id="1.25.40.20">
    <property type="entry name" value="Ankyrin repeat-containing domain"/>
    <property type="match status" value="1"/>
</dbReference>
<dbReference type="InterPro" id="IPR002110">
    <property type="entry name" value="Ankyrin_rpt"/>
</dbReference>
<dbReference type="PROSITE" id="PS50297">
    <property type="entry name" value="ANK_REP_REGION"/>
    <property type="match status" value="1"/>
</dbReference>
<accession>A0A8S3SMW9</accession>
<evidence type="ECO:0000313" key="3">
    <source>
        <dbReference type="Proteomes" id="UP000683360"/>
    </source>
</evidence>
<name>A0A8S3SMW9_MYTED</name>
<protein>
    <submittedName>
        <fullName evidence="2">Uncharacterized protein</fullName>
    </submittedName>
</protein>